<organism evidence="2 3">
    <name type="scientific">Acer yangbiense</name>
    <dbReference type="NCBI Taxonomy" id="1000413"/>
    <lineage>
        <taxon>Eukaryota</taxon>
        <taxon>Viridiplantae</taxon>
        <taxon>Streptophyta</taxon>
        <taxon>Embryophyta</taxon>
        <taxon>Tracheophyta</taxon>
        <taxon>Spermatophyta</taxon>
        <taxon>Magnoliopsida</taxon>
        <taxon>eudicotyledons</taxon>
        <taxon>Gunneridae</taxon>
        <taxon>Pentapetalae</taxon>
        <taxon>rosids</taxon>
        <taxon>malvids</taxon>
        <taxon>Sapindales</taxon>
        <taxon>Sapindaceae</taxon>
        <taxon>Hippocastanoideae</taxon>
        <taxon>Acereae</taxon>
        <taxon>Acer</taxon>
    </lineage>
</organism>
<dbReference type="AlphaFoldDB" id="A0A5C7IFX3"/>
<protein>
    <recommendedName>
        <fullName evidence="4">FBD domain-containing protein</fullName>
    </recommendedName>
</protein>
<dbReference type="PANTHER" id="PTHR36766">
    <property type="entry name" value="PLANT BROAD-SPECTRUM MILDEW RESISTANCE PROTEIN RPW8"/>
    <property type="match status" value="1"/>
</dbReference>
<dbReference type="EMBL" id="VAHF01000003">
    <property type="protein sequence ID" value="TXG68021.1"/>
    <property type="molecule type" value="Genomic_DNA"/>
</dbReference>
<dbReference type="GO" id="GO:0006952">
    <property type="term" value="P:defense response"/>
    <property type="evidence" value="ECO:0007669"/>
    <property type="project" value="UniProtKB-KW"/>
</dbReference>
<evidence type="ECO:0008006" key="4">
    <source>
        <dbReference type="Google" id="ProtNLM"/>
    </source>
</evidence>
<keyword evidence="3" id="KW-1185">Reference proteome</keyword>
<dbReference type="Gene3D" id="3.80.10.10">
    <property type="entry name" value="Ribonuclease Inhibitor"/>
    <property type="match status" value="1"/>
</dbReference>
<dbReference type="Proteomes" id="UP000323000">
    <property type="component" value="Chromosome 3"/>
</dbReference>
<sequence>MDDRLAILKTLKIRRYPDADSFPQVEMGMILPTTLTRLSIHGFPKLKYLSSVGFKNLSSLEDLSISDCPELISFPKVGLPSSLLQLYISGCPLLKNHCKRGRGKYWSMIADIPCVRIDSKFIYDQESVALICYLRRHCTDLEFNAAIIISTRLAKLSRTIALVYPPWFDTGLISLELMYE</sequence>
<dbReference type="OrthoDB" id="2018467at2759"/>
<keyword evidence="1" id="KW-0611">Plant defense</keyword>
<dbReference type="PANTHER" id="PTHR36766:SF40">
    <property type="entry name" value="DISEASE RESISTANCE PROTEIN RGA3"/>
    <property type="match status" value="1"/>
</dbReference>
<proteinExistence type="predicted"/>
<evidence type="ECO:0000313" key="3">
    <source>
        <dbReference type="Proteomes" id="UP000323000"/>
    </source>
</evidence>
<evidence type="ECO:0000256" key="1">
    <source>
        <dbReference type="ARBA" id="ARBA00022821"/>
    </source>
</evidence>
<dbReference type="SUPFAM" id="SSF52058">
    <property type="entry name" value="L domain-like"/>
    <property type="match status" value="1"/>
</dbReference>
<dbReference type="InterPro" id="IPR032675">
    <property type="entry name" value="LRR_dom_sf"/>
</dbReference>
<comment type="caution">
    <text evidence="2">The sequence shown here is derived from an EMBL/GenBank/DDBJ whole genome shotgun (WGS) entry which is preliminary data.</text>
</comment>
<gene>
    <name evidence="2" type="ORF">EZV62_009296</name>
</gene>
<reference evidence="3" key="1">
    <citation type="journal article" date="2019" name="Gigascience">
        <title>De novo genome assembly of the endangered Acer yangbiense, a plant species with extremely small populations endemic to Yunnan Province, China.</title>
        <authorList>
            <person name="Yang J."/>
            <person name="Wariss H.M."/>
            <person name="Tao L."/>
            <person name="Zhang R."/>
            <person name="Yun Q."/>
            <person name="Hollingsworth P."/>
            <person name="Dao Z."/>
            <person name="Luo G."/>
            <person name="Guo H."/>
            <person name="Ma Y."/>
            <person name="Sun W."/>
        </authorList>
    </citation>
    <scope>NUCLEOTIDE SEQUENCE [LARGE SCALE GENOMIC DNA]</scope>
    <source>
        <strain evidence="3">cv. Malutang</strain>
    </source>
</reference>
<evidence type="ECO:0000313" key="2">
    <source>
        <dbReference type="EMBL" id="TXG68021.1"/>
    </source>
</evidence>
<name>A0A5C7IFX3_9ROSI</name>
<accession>A0A5C7IFX3</accession>